<keyword evidence="2 4" id="KW-0378">Hydrolase</keyword>
<gene>
    <name evidence="4" type="ORF">VB739_02375</name>
</gene>
<dbReference type="InterPro" id="IPR023485">
    <property type="entry name" value="Ptyr_pPase"/>
</dbReference>
<sequence length="174" mass="18548">MTTPAEPPAAPLAMAQPTSLLFVCLGNICRSPAAEGVFLHLIALQGLEDAFRVDSAGTGDWHVGRPADERMRSAAAQRGIALPSRARQITSRDLSHFDHVLTMDRQNLTAVRGLAGPGASAQITPITRYCSHHSIEEVPDPYYGGEEGFDRVLDLLEDACGGLLEALMAERAGG</sequence>
<dbReference type="Pfam" id="PF01451">
    <property type="entry name" value="LMWPc"/>
    <property type="match status" value="1"/>
</dbReference>
<evidence type="ECO:0000313" key="4">
    <source>
        <dbReference type="EMBL" id="MEA5441391.1"/>
    </source>
</evidence>
<feature type="domain" description="Phosphotyrosine protein phosphatase I" evidence="3">
    <location>
        <begin position="18"/>
        <end position="166"/>
    </location>
</feature>
<dbReference type="SUPFAM" id="SSF52788">
    <property type="entry name" value="Phosphotyrosine protein phosphatases I"/>
    <property type="match status" value="1"/>
</dbReference>
<dbReference type="Gene3D" id="3.40.50.2300">
    <property type="match status" value="1"/>
</dbReference>
<dbReference type="InterPro" id="IPR036196">
    <property type="entry name" value="Ptyr_pPase_sf"/>
</dbReference>
<dbReference type="EMBL" id="JAYGHY010000004">
    <property type="protein sequence ID" value="MEA5441391.1"/>
    <property type="molecule type" value="Genomic_DNA"/>
</dbReference>
<evidence type="ECO:0000313" key="5">
    <source>
        <dbReference type="Proteomes" id="UP001302329"/>
    </source>
</evidence>
<reference evidence="4 5" key="1">
    <citation type="submission" date="2023-12" db="EMBL/GenBank/DDBJ databases">
        <title>Baltic Sea Cyanobacteria.</title>
        <authorList>
            <person name="Delbaje E."/>
            <person name="Fewer D.P."/>
            <person name="Shishido T.K."/>
        </authorList>
    </citation>
    <scope>NUCLEOTIDE SEQUENCE [LARGE SCALE GENOMIC DNA]</scope>
    <source>
        <strain evidence="4 5">UHCC 0281</strain>
    </source>
</reference>
<dbReference type="EC" id="3.1.3.48" evidence="4"/>
<evidence type="ECO:0000256" key="1">
    <source>
        <dbReference type="ARBA" id="ARBA00011063"/>
    </source>
</evidence>
<dbReference type="RefSeq" id="WP_323355528.1">
    <property type="nucleotide sequence ID" value="NZ_JAYGHY010000004.1"/>
</dbReference>
<dbReference type="SMART" id="SM00226">
    <property type="entry name" value="LMWPc"/>
    <property type="match status" value="1"/>
</dbReference>
<dbReference type="CDD" id="cd16343">
    <property type="entry name" value="LMWPTP"/>
    <property type="match status" value="1"/>
</dbReference>
<proteinExistence type="inferred from homology"/>
<dbReference type="PRINTS" id="PR00719">
    <property type="entry name" value="LMWPTPASE"/>
</dbReference>
<accession>A0ABU5SSB6</accession>
<dbReference type="InterPro" id="IPR017867">
    <property type="entry name" value="Tyr_phospatase_low_mol_wt"/>
</dbReference>
<name>A0ABU5SSB6_9CYAN</name>
<dbReference type="InterPro" id="IPR052995">
    <property type="entry name" value="LMW-PTP"/>
</dbReference>
<evidence type="ECO:0000256" key="2">
    <source>
        <dbReference type="ARBA" id="ARBA00022801"/>
    </source>
</evidence>
<organism evidence="4 5">
    <name type="scientific">Cyanobium gracile UHCC 0281</name>
    <dbReference type="NCBI Taxonomy" id="3110309"/>
    <lineage>
        <taxon>Bacteria</taxon>
        <taxon>Bacillati</taxon>
        <taxon>Cyanobacteriota</taxon>
        <taxon>Cyanophyceae</taxon>
        <taxon>Synechococcales</taxon>
        <taxon>Prochlorococcaceae</taxon>
        <taxon>Cyanobium</taxon>
    </lineage>
</organism>
<dbReference type="GO" id="GO:0004725">
    <property type="term" value="F:protein tyrosine phosphatase activity"/>
    <property type="evidence" value="ECO:0007669"/>
    <property type="project" value="UniProtKB-EC"/>
</dbReference>
<dbReference type="PANTHER" id="PTHR47439:SF1">
    <property type="entry name" value="ACID PHOSPHATASE"/>
    <property type="match status" value="1"/>
</dbReference>
<protein>
    <submittedName>
        <fullName evidence="4">Low molecular weight protein-tyrosine-phosphatase</fullName>
        <ecNumber evidence="4">3.1.3.48</ecNumber>
    </submittedName>
</protein>
<comment type="similarity">
    <text evidence="1">Belongs to the low molecular weight phosphotyrosine protein phosphatase family.</text>
</comment>
<evidence type="ECO:0000259" key="3">
    <source>
        <dbReference type="SMART" id="SM00226"/>
    </source>
</evidence>
<dbReference type="Proteomes" id="UP001302329">
    <property type="component" value="Unassembled WGS sequence"/>
</dbReference>
<dbReference type="PANTHER" id="PTHR47439">
    <property type="entry name" value="LOW MOLECULAR WEIGHT PHOSPHOTYROSINE PROTEIN PHOSPHATASE-RELATED"/>
    <property type="match status" value="1"/>
</dbReference>
<comment type="caution">
    <text evidence="4">The sequence shown here is derived from an EMBL/GenBank/DDBJ whole genome shotgun (WGS) entry which is preliminary data.</text>
</comment>
<keyword evidence="5" id="KW-1185">Reference proteome</keyword>